<proteinExistence type="predicted"/>
<feature type="compositionally biased region" description="Basic and acidic residues" evidence="1">
    <location>
        <begin position="7"/>
        <end position="18"/>
    </location>
</feature>
<dbReference type="Proteomes" id="UP000232587">
    <property type="component" value="Unassembled WGS sequence"/>
</dbReference>
<feature type="region of interest" description="Disordered" evidence="1">
    <location>
        <begin position="1"/>
        <end position="24"/>
    </location>
</feature>
<dbReference type="InterPro" id="IPR021795">
    <property type="entry name" value="DUF3363"/>
</dbReference>
<comment type="caution">
    <text evidence="2">The sequence shown here is derived from an EMBL/GenBank/DDBJ whole genome shotgun (WGS) entry which is preliminary data.</text>
</comment>
<reference evidence="2 3" key="1">
    <citation type="submission" date="2017-11" db="EMBL/GenBank/DDBJ databases">
        <title>Genomic Encyclopedia of Type Strains, Phase III (KMG-III): the genomes of soil and plant-associated and newly described type strains.</title>
        <authorList>
            <person name="Whitman W."/>
        </authorList>
    </citation>
    <scope>NUCLEOTIDE SEQUENCE [LARGE SCALE GENOMIC DNA]</scope>
    <source>
        <strain evidence="2 3">CGMCC 1.12274</strain>
    </source>
</reference>
<dbReference type="EMBL" id="PHUF01000005">
    <property type="protein sequence ID" value="PKB14313.1"/>
    <property type="molecule type" value="Genomic_DNA"/>
</dbReference>
<evidence type="ECO:0000313" key="3">
    <source>
        <dbReference type="Proteomes" id="UP000232587"/>
    </source>
</evidence>
<dbReference type="Pfam" id="PF11843">
    <property type="entry name" value="DUF3363"/>
    <property type="match status" value="2"/>
</dbReference>
<keyword evidence="3" id="KW-1185">Reference proteome</keyword>
<protein>
    <submittedName>
        <fullName evidence="2">Type IV secretory pathway VirD2 relaxase</fullName>
    </submittedName>
</protein>
<dbReference type="OrthoDB" id="9809969at2"/>
<dbReference type="AlphaFoldDB" id="A0A2N0H5V5"/>
<feature type="region of interest" description="Disordered" evidence="1">
    <location>
        <begin position="37"/>
        <end position="66"/>
    </location>
</feature>
<feature type="compositionally biased region" description="Low complexity" evidence="1">
    <location>
        <begin position="50"/>
        <end position="60"/>
    </location>
</feature>
<name>A0A2N0H5V5_9SPHN</name>
<organism evidence="2 3">
    <name type="scientific">Novosphingobium kunmingense</name>
    <dbReference type="NCBI Taxonomy" id="1211806"/>
    <lineage>
        <taxon>Bacteria</taxon>
        <taxon>Pseudomonadati</taxon>
        <taxon>Pseudomonadota</taxon>
        <taxon>Alphaproteobacteria</taxon>
        <taxon>Sphingomonadales</taxon>
        <taxon>Sphingomonadaceae</taxon>
        <taxon>Novosphingobium</taxon>
    </lineage>
</organism>
<gene>
    <name evidence="2" type="ORF">B0I00_2945</name>
</gene>
<evidence type="ECO:0000313" key="2">
    <source>
        <dbReference type="EMBL" id="PKB14313.1"/>
    </source>
</evidence>
<sequence length="579" mass="63924">MSDDDFEIKPGRVRDRGSRSAKPKTLVAQVRALSNKAGRIGITGRGSRGTGRNARGRSASLSMRSRQGQRRVMVKARVVRHVGTRFSAAPLSRHITYLKREGVTRDGKDAELFGNGDGTTDGVAFAKRCGDDRHHFRFIVSPEDAGELADVRVFTRELLTDMEKDLGTRLDWVAVDHWNTDNPHIHILMRGKADDGRDLVIDKDYIREGMRGRAEERVTIELGPRSEREMDRALAREVDADRWTSLDRRLQRKADELGGVIDLRPDPQRVQTSMDRHLIGRAAQLERLGLAINIAPACWTLKPDLEPTLRQLGVRGDIIKTMHRAMTGIDAASDTARFAMHAGAADDPVIGRLVERGLHDELNGEAYAVVDGADGRVHHLRFTDLDQTGDAAPGAIVELRTWTDRRGRQGHSLWVQSDLAIAEQITARGSTWLDRQLLSSDPVQSGGGFGACIDQAKLDRAEHLVTEGFANRRSGRIVMDRNVLTKLRSLELAEVGAAIAARTGLPHRPSTEGDAVSGTYRQRLQLASGRFAMIDDGMGFELVPWRPQIDKHLGQHVTGTIKSGGGIDWTIGRSRGIGI</sequence>
<accession>A0A2N0H5V5</accession>
<evidence type="ECO:0000256" key="1">
    <source>
        <dbReference type="SAM" id="MobiDB-lite"/>
    </source>
</evidence>